<name>A0A062XPT1_9BACT</name>
<proteinExistence type="predicted"/>
<feature type="compositionally biased region" description="Polar residues" evidence="1">
    <location>
        <begin position="160"/>
        <end position="171"/>
    </location>
</feature>
<dbReference type="Proteomes" id="UP000027284">
    <property type="component" value="Unassembled WGS sequence"/>
</dbReference>
<comment type="caution">
    <text evidence="2">The sequence shown here is derived from an EMBL/GenBank/DDBJ whole genome shotgun (WGS) entry which is preliminary data.</text>
</comment>
<dbReference type="STRING" id="1312852.EG19_10625"/>
<reference evidence="2 3" key="1">
    <citation type="submission" date="2014-04" db="EMBL/GenBank/DDBJ databases">
        <title>The Genome Sequence of Thermoanaerobaculum aquaticum MP-01, The First Cultivated Group 23 Acidobacterium.</title>
        <authorList>
            <person name="Stamps B.W."/>
            <person name="Losey N.A."/>
            <person name="Lawson P.A."/>
            <person name="Stevenson B.S."/>
        </authorList>
    </citation>
    <scope>NUCLEOTIDE SEQUENCE [LARGE SCALE GENOMIC DNA]</scope>
    <source>
        <strain evidence="2 3">MP-01</strain>
    </source>
</reference>
<feature type="region of interest" description="Disordered" evidence="1">
    <location>
        <begin position="157"/>
        <end position="181"/>
    </location>
</feature>
<protein>
    <submittedName>
        <fullName evidence="2">Uncharacterized protein</fullName>
    </submittedName>
</protein>
<organism evidence="2 3">
    <name type="scientific">Thermoanaerobaculum aquaticum</name>
    <dbReference type="NCBI Taxonomy" id="1312852"/>
    <lineage>
        <taxon>Bacteria</taxon>
        <taxon>Pseudomonadati</taxon>
        <taxon>Acidobacteriota</taxon>
        <taxon>Thermoanaerobaculia</taxon>
        <taxon>Thermoanaerobaculales</taxon>
        <taxon>Thermoanaerobaculaceae</taxon>
        <taxon>Thermoanaerobaculum</taxon>
    </lineage>
</organism>
<evidence type="ECO:0000256" key="1">
    <source>
        <dbReference type="SAM" id="MobiDB-lite"/>
    </source>
</evidence>
<dbReference type="AlphaFoldDB" id="A0A062XPT1"/>
<gene>
    <name evidence="2" type="ORF">EG19_10625</name>
</gene>
<keyword evidence="3" id="KW-1185">Reference proteome</keyword>
<sequence>MVSPQASPGFSRKAGTLNWLLSASQAADAGAAQRRRTADAVAVAAFHLATHPGPRAVILARGDEAEDESVFLPSEVREYLRELMVPLVVWDSRKYSGDQWPTGQTVRSVGDLAAAAQELAGLLRRQTVVWLQGAWPARRCQEGWPLGWGLVGGAPGGSEPLQTTGLSSSAAPQKAETGGETRPRAPVFWVGLAPGALPVRPNEWVVRVGGAVRKVQRTWSPQENGGGRWPCFALNSRFLGEAASGAVKKLLLDHLKAAGAICVVDLEKDPLHVWRTTSASELKEWFRTWERGLPRQNPSQRLRKEFEERQELASRRRGAASEVGHSSDFLGQELNLVRRNLGSLLLACETLPPPAVLVVVSEALDLQPERFYSRHERGAGSSQVPLLGELAAGVGESLAARGCLVFAAVVGQKTGPGNVARWAPLHYDPQVLPPEDAGTASVEELSGWQAVVTATGGKAQALAEFRWPAESLRFWAVALEAQEGESVGGSLEVQGTADGTRFWYPRRIDAKTHPLVGEELAWRALRNKEKGSLPVVATLVDPVVFDDGSGLGLLRVTLQSFNLGLLNPGEVGRLTVCVACPGTLPAFSAISVEAPRDKWVLEHEIRWPSKGCQAGVAVEMWPLGAWGAALVELGTSGAS</sequence>
<evidence type="ECO:0000313" key="3">
    <source>
        <dbReference type="Proteomes" id="UP000027284"/>
    </source>
</evidence>
<accession>A0A062XPT1</accession>
<dbReference type="EMBL" id="JMFG01000006">
    <property type="protein sequence ID" value="KDA54607.1"/>
    <property type="molecule type" value="Genomic_DNA"/>
</dbReference>
<evidence type="ECO:0000313" key="2">
    <source>
        <dbReference type="EMBL" id="KDA54607.1"/>
    </source>
</evidence>